<dbReference type="EMBL" id="WDER01000033">
    <property type="protein sequence ID" value="KAB6082023.1"/>
    <property type="molecule type" value="Genomic_DNA"/>
</dbReference>
<evidence type="ECO:0000313" key="3">
    <source>
        <dbReference type="Proteomes" id="UP000284495"/>
    </source>
</evidence>
<comment type="caution">
    <text evidence="2">The sequence shown here is derived from an EMBL/GenBank/DDBJ whole genome shotgun (WGS) entry which is preliminary data.</text>
</comment>
<evidence type="ECO:0000313" key="1">
    <source>
        <dbReference type="EMBL" id="KAB6082023.1"/>
    </source>
</evidence>
<dbReference type="Proteomes" id="UP000284495">
    <property type="component" value="Unassembled WGS sequence"/>
</dbReference>
<organism evidence="2 3">
    <name type="scientific">Bacteroides xylanisolvens</name>
    <dbReference type="NCBI Taxonomy" id="371601"/>
    <lineage>
        <taxon>Bacteria</taxon>
        <taxon>Pseudomonadati</taxon>
        <taxon>Bacteroidota</taxon>
        <taxon>Bacteroidia</taxon>
        <taxon>Bacteroidales</taxon>
        <taxon>Bacteroidaceae</taxon>
        <taxon>Bacteroides</taxon>
    </lineage>
</organism>
<gene>
    <name evidence="2" type="ORF">DW027_18965</name>
    <name evidence="1" type="ORF">GA560_13155</name>
</gene>
<dbReference type="RefSeq" id="WP_049702399.1">
    <property type="nucleotide sequence ID" value="NZ_JAASHA010000020.1"/>
</dbReference>
<accession>A0A415KDX3</accession>
<proteinExistence type="predicted"/>
<name>A0A415KDX3_9BACE</name>
<dbReference type="EMBL" id="QROO01000028">
    <property type="protein sequence ID" value="RHL34502.1"/>
    <property type="molecule type" value="Genomic_DNA"/>
</dbReference>
<sequence>MNGEQIIPPITDPSGQSWKQPHRRYIELDKTHALMSEQTFKGLPEYSYTIPTGKYEGKMWRANKYGKWYLAWYGPAPEPGYLSIEWREILIA</sequence>
<dbReference type="AlphaFoldDB" id="A0A415KDX3"/>
<protein>
    <submittedName>
        <fullName evidence="2">Uncharacterized protein</fullName>
    </submittedName>
</protein>
<dbReference type="Proteomes" id="UP000474077">
    <property type="component" value="Unassembled WGS sequence"/>
</dbReference>
<reference evidence="1 4" key="2">
    <citation type="journal article" date="2019" name="Nat. Med.">
        <title>A library of human gut bacterial isolates paired with longitudinal multiomics data enables mechanistic microbiome research.</title>
        <authorList>
            <person name="Poyet M."/>
            <person name="Groussin M."/>
            <person name="Gibbons S.M."/>
            <person name="Avila-Pacheco J."/>
            <person name="Jiang X."/>
            <person name="Kearney S.M."/>
            <person name="Perrotta A.R."/>
            <person name="Berdy B."/>
            <person name="Zhao S."/>
            <person name="Lieberman T.D."/>
            <person name="Swanson P.K."/>
            <person name="Smith M."/>
            <person name="Roesemann S."/>
            <person name="Alexander J.E."/>
            <person name="Rich S.A."/>
            <person name="Livny J."/>
            <person name="Vlamakis H."/>
            <person name="Clish C."/>
            <person name="Bullock K."/>
            <person name="Deik A."/>
            <person name="Scott J."/>
            <person name="Pierce K.A."/>
            <person name="Xavier R.J."/>
            <person name="Alm E.J."/>
        </authorList>
    </citation>
    <scope>NUCLEOTIDE SEQUENCE [LARGE SCALE GENOMIC DNA]</scope>
    <source>
        <strain evidence="1 4">BIOML-A73</strain>
    </source>
</reference>
<evidence type="ECO:0000313" key="2">
    <source>
        <dbReference type="EMBL" id="RHL34502.1"/>
    </source>
</evidence>
<reference evidence="2 3" key="1">
    <citation type="submission" date="2018-08" db="EMBL/GenBank/DDBJ databases">
        <title>A genome reference for cultivated species of the human gut microbiota.</title>
        <authorList>
            <person name="Zou Y."/>
            <person name="Xue W."/>
            <person name="Luo G."/>
        </authorList>
    </citation>
    <scope>NUCLEOTIDE SEQUENCE [LARGE SCALE GENOMIC DNA]</scope>
    <source>
        <strain evidence="2 3">AF38-2</strain>
    </source>
</reference>
<evidence type="ECO:0000313" key="4">
    <source>
        <dbReference type="Proteomes" id="UP000474077"/>
    </source>
</evidence>